<reference evidence="1" key="1">
    <citation type="submission" date="2019-12" db="EMBL/GenBank/DDBJ databases">
        <authorList>
            <person name="Cremers G."/>
        </authorList>
    </citation>
    <scope>NUCLEOTIDE SEQUENCE</scope>
    <source>
        <strain evidence="1">Mbul1</strain>
    </source>
</reference>
<dbReference type="EMBL" id="LR743504">
    <property type="protein sequence ID" value="CAA2105431.1"/>
    <property type="molecule type" value="Genomic_DNA"/>
</dbReference>
<dbReference type="InterPro" id="IPR043504">
    <property type="entry name" value="Peptidase_S1_PA_chymotrypsin"/>
</dbReference>
<proteinExistence type="predicted"/>
<name>A0A679JA23_9HYPH</name>
<dbReference type="Pfam" id="PF13365">
    <property type="entry name" value="Trypsin_2"/>
    <property type="match status" value="1"/>
</dbReference>
<sequence>MPDGGALLTHDDPRIAALVAEITGDWPHVIAVWDAFRAKHEILLRGDLQVDRLSFLKQAVWAAIGGGVLRALLSRLTEENLTAAGLNAASTPFLGASFALQSYVNGAWKPQNALIGGRRLMEACDHTCRITIDGQHRGTGVLIRPTVVATAAHVVSTLVGQSGQRLPGSLARIGITFFDADDLLPDGETQEARPIAARLHEEWLAHYSPRAHGEGEALYAIDSVAGIAAPTGPWDLALIRLTTPPRAGLRGHRVCSGSPPKATFGVHILHHPGDALGAPMGLVWSIGDINRDLGAPLPLRWLHDANTDGGSSGAPCFDDNWRVVALHQAGPNLIAAANQNNRAVPIYSWAEQVETLARLADQTPYLVHAPDERRDPTPVFGRRDLQFRCWRAMSPGLPPRQRLFVVLGDVPTDRTFTVAIVEELARLAGCRLMGLDVRNLKLRSPLEFVQAIFGGLGATLPETLNAPSRLTTELRDLRNDILPWLIREVEAIADKRPLWLALDGLEVCDTAANGAAQVVEALIGALNDAPHLNLLLIGWTGPAQAEHVEILPNVPDIDDVVDHLLLALAPPGFRPPHEVRATFHVLVASNLAAQPPGPAYLRAAAAANGATETLRAVINAFTPKLAPVAGGAGE</sequence>
<accession>A0A679JA23</accession>
<organism evidence="1">
    <name type="scientific">Methylobacterium bullatum</name>
    <dbReference type="NCBI Taxonomy" id="570505"/>
    <lineage>
        <taxon>Bacteria</taxon>
        <taxon>Pseudomonadati</taxon>
        <taxon>Pseudomonadota</taxon>
        <taxon>Alphaproteobacteria</taxon>
        <taxon>Hyphomicrobiales</taxon>
        <taxon>Methylobacteriaceae</taxon>
        <taxon>Methylobacterium</taxon>
    </lineage>
</organism>
<dbReference type="InterPro" id="IPR009003">
    <property type="entry name" value="Peptidase_S1_PA"/>
</dbReference>
<protein>
    <recommendedName>
        <fullName evidence="2">Serine protease</fullName>
    </recommendedName>
</protein>
<evidence type="ECO:0000313" key="1">
    <source>
        <dbReference type="EMBL" id="CAA2105431.1"/>
    </source>
</evidence>
<dbReference type="Gene3D" id="2.40.10.10">
    <property type="entry name" value="Trypsin-like serine proteases"/>
    <property type="match status" value="2"/>
</dbReference>
<gene>
    <name evidence="1" type="ORF">MBUL_03189</name>
</gene>
<evidence type="ECO:0008006" key="2">
    <source>
        <dbReference type="Google" id="ProtNLM"/>
    </source>
</evidence>
<dbReference type="AlphaFoldDB" id="A0A679JA23"/>
<dbReference type="SUPFAM" id="SSF50494">
    <property type="entry name" value="Trypsin-like serine proteases"/>
    <property type="match status" value="1"/>
</dbReference>